<feature type="non-terminal residue" evidence="2">
    <location>
        <position position="1"/>
    </location>
</feature>
<gene>
    <name evidence="2" type="ORF">GSMUA_189990.1</name>
</gene>
<evidence type="ECO:0000313" key="2">
    <source>
        <dbReference type="EMBL" id="CAG1851567.1"/>
    </source>
</evidence>
<accession>A0A8D7AKV7</accession>
<feature type="non-terminal residue" evidence="2">
    <location>
        <position position="144"/>
    </location>
</feature>
<dbReference type="AlphaFoldDB" id="A0A8D7AKV7"/>
<evidence type="ECO:0000256" key="1">
    <source>
        <dbReference type="SAM" id="MobiDB-lite"/>
    </source>
</evidence>
<sequence>QGDSCGHLGDSRSRNALGDSRSSGKGGGGGRPERRVGGAVGAVGVEEGDLQEAHVGGEGGLGGRRHSGVGRGGGDGGAGEGGQGLGAGLVEAARPREGGGSAGELLDYRAEVAAADVVDARLAGALLLDGFVDAETVLVPGALH</sequence>
<dbReference type="EMBL" id="HG996468">
    <property type="protein sequence ID" value="CAG1851567.1"/>
    <property type="molecule type" value="Genomic_DNA"/>
</dbReference>
<organism evidence="2">
    <name type="scientific">Musa acuminata subsp. malaccensis</name>
    <name type="common">Wild banana</name>
    <name type="synonym">Musa malaccensis</name>
    <dbReference type="NCBI Taxonomy" id="214687"/>
    <lineage>
        <taxon>Eukaryota</taxon>
        <taxon>Viridiplantae</taxon>
        <taxon>Streptophyta</taxon>
        <taxon>Embryophyta</taxon>
        <taxon>Tracheophyta</taxon>
        <taxon>Spermatophyta</taxon>
        <taxon>Magnoliopsida</taxon>
        <taxon>Liliopsida</taxon>
        <taxon>Zingiberales</taxon>
        <taxon>Musaceae</taxon>
        <taxon>Musa</taxon>
    </lineage>
</organism>
<feature type="region of interest" description="Disordered" evidence="1">
    <location>
        <begin position="1"/>
        <end position="88"/>
    </location>
</feature>
<proteinExistence type="predicted"/>
<name>A0A8D7AKV7_MUSAM</name>
<feature type="compositionally biased region" description="Gly residues" evidence="1">
    <location>
        <begin position="69"/>
        <end position="87"/>
    </location>
</feature>
<protein>
    <submittedName>
        <fullName evidence="2">(wild Malaysian banana) hypothetical protein</fullName>
    </submittedName>
</protein>
<reference evidence="2" key="1">
    <citation type="submission" date="2021-03" db="EMBL/GenBank/DDBJ databases">
        <authorList>
            <consortium name="Genoscope - CEA"/>
            <person name="William W."/>
        </authorList>
    </citation>
    <scope>NUCLEOTIDE SEQUENCE</scope>
    <source>
        <strain evidence="2">Doubled-haploid Pahang</strain>
    </source>
</reference>